<keyword evidence="5 8" id="KW-0812">Transmembrane</keyword>
<comment type="caution">
    <text evidence="9">The sequence shown here is derived from an EMBL/GenBank/DDBJ whole genome shotgun (WGS) entry which is preliminary data.</text>
</comment>
<evidence type="ECO:0000256" key="2">
    <source>
        <dbReference type="ARBA" id="ARBA00007935"/>
    </source>
</evidence>
<evidence type="ECO:0000256" key="4">
    <source>
        <dbReference type="ARBA" id="ARBA00022475"/>
    </source>
</evidence>
<evidence type="ECO:0000256" key="1">
    <source>
        <dbReference type="ARBA" id="ARBA00004651"/>
    </source>
</evidence>
<keyword evidence="6 8" id="KW-1133">Transmembrane helix</keyword>
<feature type="transmembrane region" description="Helical" evidence="8">
    <location>
        <begin position="111"/>
        <end position="131"/>
    </location>
</feature>
<comment type="subcellular location">
    <subcellularLocation>
        <location evidence="1">Cell membrane</location>
        <topology evidence="1">Multi-pass membrane protein</topology>
    </subcellularLocation>
</comment>
<feature type="transmembrane region" description="Helical" evidence="8">
    <location>
        <begin position="231"/>
        <end position="258"/>
    </location>
</feature>
<evidence type="ECO:0000313" key="10">
    <source>
        <dbReference type="Proteomes" id="UP001279660"/>
    </source>
</evidence>
<name>A0ABU4PJE3_9SPHN</name>
<keyword evidence="7 8" id="KW-0472">Membrane</keyword>
<feature type="transmembrane region" description="Helical" evidence="8">
    <location>
        <begin position="270"/>
        <end position="291"/>
    </location>
</feature>
<dbReference type="Pfam" id="PF01032">
    <property type="entry name" value="FecCD"/>
    <property type="match status" value="1"/>
</dbReference>
<dbReference type="InterPro" id="IPR037294">
    <property type="entry name" value="ABC_BtuC-like"/>
</dbReference>
<dbReference type="Proteomes" id="UP001279660">
    <property type="component" value="Unassembled WGS sequence"/>
</dbReference>
<proteinExistence type="inferred from homology"/>
<dbReference type="CDD" id="cd06550">
    <property type="entry name" value="TM_ABC_iron-siderophores_like"/>
    <property type="match status" value="1"/>
</dbReference>
<dbReference type="EMBL" id="JAWXXV010000001">
    <property type="protein sequence ID" value="MDX5984281.1"/>
    <property type="molecule type" value="Genomic_DNA"/>
</dbReference>
<gene>
    <name evidence="9" type="ORF">SIL82_08400</name>
</gene>
<dbReference type="PANTHER" id="PTHR30472:SF29">
    <property type="entry name" value="VITAMIN B12 IMPORT SYSTEM PERMEASE PROTEIN BTUC"/>
    <property type="match status" value="1"/>
</dbReference>
<feature type="transmembrane region" description="Helical" evidence="8">
    <location>
        <begin position="51"/>
        <end position="73"/>
    </location>
</feature>
<evidence type="ECO:0000256" key="7">
    <source>
        <dbReference type="ARBA" id="ARBA00023136"/>
    </source>
</evidence>
<dbReference type="InterPro" id="IPR000522">
    <property type="entry name" value="ABC_transptr_permease_BtuC"/>
</dbReference>
<dbReference type="PANTHER" id="PTHR30472">
    <property type="entry name" value="FERRIC ENTEROBACTIN TRANSPORT SYSTEM PERMEASE PROTEIN"/>
    <property type="match status" value="1"/>
</dbReference>
<reference evidence="9 10" key="1">
    <citation type="submission" date="2023-11" db="EMBL/GenBank/DDBJ databases">
        <title>MicrobeMod: A computational toolkit for identifying prokaryotic methylation and restriction-modification with nanopore sequencing.</title>
        <authorList>
            <person name="Crits-Christoph A."/>
            <person name="Kang S.C."/>
            <person name="Lee H."/>
            <person name="Ostrov N."/>
        </authorList>
    </citation>
    <scope>NUCLEOTIDE SEQUENCE [LARGE SCALE GENOMIC DNA]</scope>
    <source>
        <strain evidence="9 10">ATCC 14820</strain>
    </source>
</reference>
<feature type="transmembrane region" description="Helical" evidence="8">
    <location>
        <begin position="85"/>
        <end position="105"/>
    </location>
</feature>
<evidence type="ECO:0000313" key="9">
    <source>
        <dbReference type="EMBL" id="MDX5984281.1"/>
    </source>
</evidence>
<dbReference type="RefSeq" id="WP_010403571.1">
    <property type="nucleotide sequence ID" value="NZ_JAWXXV010000001.1"/>
</dbReference>
<dbReference type="Gene3D" id="1.10.3470.10">
    <property type="entry name" value="ABC transporter involved in vitamin B12 uptake, BtuC"/>
    <property type="match status" value="1"/>
</dbReference>
<protein>
    <submittedName>
        <fullName evidence="9">Iron ABC transporter permease</fullName>
    </submittedName>
</protein>
<keyword evidence="3" id="KW-0813">Transport</keyword>
<organism evidence="9 10">
    <name type="scientific">Sphingomonas echinoides</name>
    <dbReference type="NCBI Taxonomy" id="59803"/>
    <lineage>
        <taxon>Bacteria</taxon>
        <taxon>Pseudomonadati</taxon>
        <taxon>Pseudomonadota</taxon>
        <taxon>Alphaproteobacteria</taxon>
        <taxon>Sphingomonadales</taxon>
        <taxon>Sphingomonadaceae</taxon>
        <taxon>Sphingomonas</taxon>
    </lineage>
</organism>
<accession>A0ABU4PJE3</accession>
<feature type="transmembrane region" description="Helical" evidence="8">
    <location>
        <begin position="7"/>
        <end position="31"/>
    </location>
</feature>
<keyword evidence="10" id="KW-1185">Reference proteome</keyword>
<comment type="similarity">
    <text evidence="2">Belongs to the binding-protein-dependent transport system permease family. FecCD subfamily.</text>
</comment>
<feature type="transmembrane region" description="Helical" evidence="8">
    <location>
        <begin position="138"/>
        <end position="160"/>
    </location>
</feature>
<keyword evidence="4" id="KW-1003">Cell membrane</keyword>
<evidence type="ECO:0000256" key="8">
    <source>
        <dbReference type="SAM" id="Phobius"/>
    </source>
</evidence>
<evidence type="ECO:0000256" key="6">
    <source>
        <dbReference type="ARBA" id="ARBA00022989"/>
    </source>
</evidence>
<evidence type="ECO:0000256" key="3">
    <source>
        <dbReference type="ARBA" id="ARBA00022448"/>
    </source>
</evidence>
<evidence type="ECO:0000256" key="5">
    <source>
        <dbReference type="ARBA" id="ARBA00022692"/>
    </source>
</evidence>
<feature type="transmembrane region" description="Helical" evidence="8">
    <location>
        <begin position="303"/>
        <end position="322"/>
    </location>
</feature>
<dbReference type="SUPFAM" id="SSF81345">
    <property type="entry name" value="ABC transporter involved in vitamin B12 uptake, BtuC"/>
    <property type="match status" value="1"/>
</dbReference>
<sequence length="327" mass="33088">MILRRIALYVGLLVLLAVLVALSLIAGRVWVPLSAWDFASSDPRWAIIADLRVPRTILGILIGAALGLSGAALQGYTRNPLADPGVLGVSAMAALGAVLTLYYGATLASIWVLPGAAMLGALIGVALLLLLSGSRSSLVTFVLAGAILNIVASAGISLALSLAPSPWAVGEIVDWLMGSLQDRSVDEVRLAAPFILAGAALLLTTGRALDALTLGEAGARSLGISLRRTRWTLALGVGLATGAAVAVSGVIGFVGLVVPHVLRPLVGARPGALLAPSALGGAVLVLAADILVRVTPAAGEVKLGVAMAALGGPFFLALLLTLRRRIA</sequence>